<evidence type="ECO:0000256" key="4">
    <source>
        <dbReference type="ARBA" id="ARBA00022598"/>
    </source>
</evidence>
<sequence length="451" mass="48251">MDHAVAVCPALLIAAPASGQGKTTVTAALARLHTRQGRRVRVFKCGPDFLDPHWHTLASGHPVHNLDLWLNGEADIRARLFEAASSCDLILIEGVMGLFDGEPSAADLARRFGLPVLAVIDASAMAGTFGALAHGLRHYQEGLPWAGVLANRVASEGHAQMLQRSLRPAMSESEAVGIDAGWLGALLRDAGFTLPERHLGLTVASELPDAMERLDAVADALAQTPLGQLDHAGWQRWAVRFDAVSPVLPARRLVGRTVAVARDAAFCFIYPANLDSLCALGAELVFFSPLADEPVPACDAVWLPGGYPELHAATLAKGVHCRASLADHVAAGRPVWAECGGMMPLFDTLTTTDGDEHAMWGLLPGRVVMQKRLAALGPQRWDTPQGELRGHTFHYSTTESPLMPRSSTASQRAGGRGETIYAQGPVRASYFHAWFASNPEAAASLFLEEVL</sequence>
<dbReference type="CDD" id="cd05388">
    <property type="entry name" value="CobB_N"/>
    <property type="match status" value="1"/>
</dbReference>
<organism evidence="12 13">
    <name type="scientific">Hydrogenophaga aromaticivorans</name>
    <dbReference type="NCBI Taxonomy" id="2610898"/>
    <lineage>
        <taxon>Bacteria</taxon>
        <taxon>Pseudomonadati</taxon>
        <taxon>Pseudomonadota</taxon>
        <taxon>Betaproteobacteria</taxon>
        <taxon>Burkholderiales</taxon>
        <taxon>Comamonadaceae</taxon>
        <taxon>Hydrogenophaga</taxon>
    </lineage>
</organism>
<reference evidence="12 13" key="1">
    <citation type="submission" date="2019-09" db="EMBL/GenBank/DDBJ databases">
        <title>Hydrogenophaga aromatica sp. nov., isolated from a para-xylene-degrading enrichment culture.</title>
        <authorList>
            <person name="Tancsics A."/>
            <person name="Banerjee S."/>
        </authorList>
    </citation>
    <scope>NUCLEOTIDE SEQUENCE [LARGE SCALE GENOMIC DNA]</scope>
    <source>
        <strain evidence="12 13">D2P1</strain>
    </source>
</reference>
<dbReference type="InterPro" id="IPR011698">
    <property type="entry name" value="GATase_3"/>
</dbReference>
<feature type="domain" description="CobQ/CobB/MinD/ParA nucleotide binding" evidence="10">
    <location>
        <begin position="12"/>
        <end position="169"/>
    </location>
</feature>
<keyword evidence="8 9" id="KW-0315">Glutamine amidotransferase</keyword>
<comment type="catalytic activity">
    <reaction evidence="9">
        <text>cob(II)yrinate + 2 L-glutamine + 2 ATP + 2 H2O = cob(II)yrinate a,c diamide + 2 L-glutamate + 2 ADP + 2 phosphate + 2 H(+)</text>
        <dbReference type="Rhea" id="RHEA:26289"/>
        <dbReference type="ChEBI" id="CHEBI:15377"/>
        <dbReference type="ChEBI" id="CHEBI:15378"/>
        <dbReference type="ChEBI" id="CHEBI:29985"/>
        <dbReference type="ChEBI" id="CHEBI:30616"/>
        <dbReference type="ChEBI" id="CHEBI:43474"/>
        <dbReference type="ChEBI" id="CHEBI:58359"/>
        <dbReference type="ChEBI" id="CHEBI:58537"/>
        <dbReference type="ChEBI" id="CHEBI:58894"/>
        <dbReference type="ChEBI" id="CHEBI:456216"/>
        <dbReference type="EC" id="6.3.5.11"/>
    </reaction>
</comment>
<comment type="pathway">
    <text evidence="9">Cofactor biosynthesis; adenosylcobalamin biosynthesis; cob(II)yrinate a,c-diamide from sirohydrochlorin (anaerobic route): step 10/10.</text>
</comment>
<keyword evidence="5 9" id="KW-0547">Nucleotide-binding</keyword>
<proteinExistence type="inferred from homology"/>
<dbReference type="InterPro" id="IPR029062">
    <property type="entry name" value="Class_I_gatase-like"/>
</dbReference>
<protein>
    <recommendedName>
        <fullName evidence="9">Cobyrinate a,c-diamide synthase</fullName>
        <ecNumber evidence="9">6.3.5.11</ecNumber>
    </recommendedName>
    <alternativeName>
        <fullName evidence="9">Cobyrinic acid a,c-diamide synthetase</fullName>
    </alternativeName>
</protein>
<evidence type="ECO:0000256" key="5">
    <source>
        <dbReference type="ARBA" id="ARBA00022741"/>
    </source>
</evidence>
<gene>
    <name evidence="9" type="primary">cbiA</name>
    <name evidence="12" type="ORF">F3K02_27125</name>
</gene>
<dbReference type="InterPro" id="IPR004484">
    <property type="entry name" value="CbiA/CobB_synth"/>
</dbReference>
<dbReference type="UniPathway" id="UPA00148">
    <property type="reaction ID" value="UER00231"/>
</dbReference>
<comment type="domain">
    <text evidence="9">Comprises of two domains. The C-terminal domain contains the binding site for glutamine and catalyzes the hydrolysis of this substrate to glutamate and ammonia. The N-terminal domain is anticipated to bind ATP and cobyrinate and catalyzes the ultimate synthesis of the diamide product. The ammonia produced via the glutaminase domain is probably translocated to the adjacent domain via a molecular tunnel, where it reacts with an activated intermediate.</text>
</comment>
<evidence type="ECO:0000256" key="2">
    <source>
        <dbReference type="ARBA" id="ARBA00006205"/>
    </source>
</evidence>
<keyword evidence="7 9" id="KW-0460">Magnesium</keyword>
<feature type="active site" description="Nucleophile" evidence="9">
    <location>
        <position position="339"/>
    </location>
</feature>
<dbReference type="GO" id="GO:0042242">
    <property type="term" value="F:cobyrinic acid a,c-diamide synthase activity"/>
    <property type="evidence" value="ECO:0007669"/>
    <property type="project" value="UniProtKB-UniRule"/>
</dbReference>
<evidence type="ECO:0000256" key="7">
    <source>
        <dbReference type="ARBA" id="ARBA00022842"/>
    </source>
</evidence>
<evidence type="ECO:0000256" key="9">
    <source>
        <dbReference type="HAMAP-Rule" id="MF_00027"/>
    </source>
</evidence>
<evidence type="ECO:0000259" key="11">
    <source>
        <dbReference type="Pfam" id="PF07685"/>
    </source>
</evidence>
<comment type="cofactor">
    <cofactor evidence="1 9">
        <name>Mg(2+)</name>
        <dbReference type="ChEBI" id="CHEBI:18420"/>
    </cofactor>
</comment>
<dbReference type="EMBL" id="VYGV01000028">
    <property type="protein sequence ID" value="NWF48897.1"/>
    <property type="molecule type" value="Genomic_DNA"/>
</dbReference>
<dbReference type="InterPro" id="IPR002586">
    <property type="entry name" value="CobQ/CobB/MinD/ParA_Nub-bd_dom"/>
</dbReference>
<evidence type="ECO:0000313" key="13">
    <source>
        <dbReference type="Proteomes" id="UP000545507"/>
    </source>
</evidence>
<keyword evidence="13" id="KW-1185">Reference proteome</keyword>
<dbReference type="PANTHER" id="PTHR43873:SF1">
    <property type="entry name" value="COBYRINATE A,C-DIAMIDE SYNTHASE"/>
    <property type="match status" value="1"/>
</dbReference>
<evidence type="ECO:0000256" key="3">
    <source>
        <dbReference type="ARBA" id="ARBA00022573"/>
    </source>
</evidence>
<evidence type="ECO:0000313" key="12">
    <source>
        <dbReference type="EMBL" id="NWF48897.1"/>
    </source>
</evidence>
<dbReference type="Gene3D" id="3.40.50.880">
    <property type="match status" value="1"/>
</dbReference>
<dbReference type="PROSITE" id="PS51274">
    <property type="entry name" value="GATASE_COBBQ"/>
    <property type="match status" value="1"/>
</dbReference>
<dbReference type="CDD" id="cd03130">
    <property type="entry name" value="GATase1_CobB"/>
    <property type="match status" value="1"/>
</dbReference>
<dbReference type="Proteomes" id="UP000545507">
    <property type="component" value="Unassembled WGS sequence"/>
</dbReference>
<keyword evidence="4 9" id="KW-0436">Ligase</keyword>
<evidence type="ECO:0000256" key="1">
    <source>
        <dbReference type="ARBA" id="ARBA00001946"/>
    </source>
</evidence>
<dbReference type="SUPFAM" id="SSF52317">
    <property type="entry name" value="Class I glutamine amidotransferase-like"/>
    <property type="match status" value="1"/>
</dbReference>
<evidence type="ECO:0000256" key="6">
    <source>
        <dbReference type="ARBA" id="ARBA00022840"/>
    </source>
</evidence>
<dbReference type="PANTHER" id="PTHR43873">
    <property type="entry name" value="COBYRINATE A,C-DIAMIDE SYNTHASE"/>
    <property type="match status" value="1"/>
</dbReference>
<accession>A0A7Y8L0Q5</accession>
<feature type="domain" description="CobB/CobQ-like glutamine amidotransferase" evidence="11">
    <location>
        <begin position="257"/>
        <end position="438"/>
    </location>
</feature>
<dbReference type="GO" id="GO:0009236">
    <property type="term" value="P:cobalamin biosynthetic process"/>
    <property type="evidence" value="ECO:0007669"/>
    <property type="project" value="UniProtKB-UniRule"/>
</dbReference>
<dbReference type="NCBIfam" id="NF002204">
    <property type="entry name" value="PRK01077.1"/>
    <property type="match status" value="1"/>
</dbReference>
<feature type="site" description="Increases nucleophilicity of active site Cys" evidence="9">
    <location>
        <position position="432"/>
    </location>
</feature>
<dbReference type="GO" id="GO:0005524">
    <property type="term" value="F:ATP binding"/>
    <property type="evidence" value="ECO:0007669"/>
    <property type="project" value="UniProtKB-UniRule"/>
</dbReference>
<comment type="function">
    <text evidence="9">Catalyzes the ATP-dependent amidation of the two carboxylate groups at positions a and c of cobyrinate, using either L-glutamine or ammonia as the nitrogen source.</text>
</comment>
<keyword evidence="3 9" id="KW-0169">Cobalamin biosynthesis</keyword>
<dbReference type="NCBIfam" id="TIGR00379">
    <property type="entry name" value="cobB"/>
    <property type="match status" value="1"/>
</dbReference>
<comment type="miscellaneous">
    <text evidence="9">The a and c carboxylates of cobyrinate are activated for nucleophilic attack via formation of a phosphorylated intermediate by ATP. CbiA catalyzes first the amidation of the c-carboxylate, and then that of the a-carboxylate.</text>
</comment>
<keyword evidence="6 9" id="KW-0067">ATP-binding</keyword>
<evidence type="ECO:0000256" key="8">
    <source>
        <dbReference type="ARBA" id="ARBA00022962"/>
    </source>
</evidence>
<dbReference type="AlphaFoldDB" id="A0A7Y8L0Q5"/>
<comment type="similarity">
    <text evidence="2">Belongs to the CobB/CobQ family. CobQ subfamily.</text>
</comment>
<comment type="similarity">
    <text evidence="9">Belongs to the CobB/CbiA family.</text>
</comment>
<dbReference type="SUPFAM" id="SSF52540">
    <property type="entry name" value="P-loop containing nucleoside triphosphate hydrolases"/>
    <property type="match status" value="1"/>
</dbReference>
<dbReference type="EC" id="6.3.5.11" evidence="9"/>
<evidence type="ECO:0000259" key="10">
    <source>
        <dbReference type="Pfam" id="PF01656"/>
    </source>
</evidence>
<dbReference type="Pfam" id="PF07685">
    <property type="entry name" value="GATase_3"/>
    <property type="match status" value="1"/>
</dbReference>
<dbReference type="Pfam" id="PF01656">
    <property type="entry name" value="CbiA"/>
    <property type="match status" value="1"/>
</dbReference>
<comment type="caution">
    <text evidence="12">The sequence shown here is derived from an EMBL/GenBank/DDBJ whole genome shotgun (WGS) entry which is preliminary data.</text>
</comment>
<name>A0A7Y8L0Q5_9BURK</name>
<dbReference type="Gene3D" id="3.40.50.300">
    <property type="entry name" value="P-loop containing nucleotide triphosphate hydrolases"/>
    <property type="match status" value="1"/>
</dbReference>
<dbReference type="RefSeq" id="WP_177139835.1">
    <property type="nucleotide sequence ID" value="NZ_VYGV01000028.1"/>
</dbReference>
<dbReference type="InterPro" id="IPR027417">
    <property type="entry name" value="P-loop_NTPase"/>
</dbReference>
<dbReference type="HAMAP" id="MF_00027">
    <property type="entry name" value="CobB_CbiA"/>
    <property type="match status" value="1"/>
</dbReference>